<keyword evidence="3" id="KW-0238">DNA-binding</keyword>
<keyword evidence="5" id="KW-0539">Nucleus</keyword>
<keyword evidence="4" id="KW-0804">Transcription</keyword>
<evidence type="ECO:0000256" key="4">
    <source>
        <dbReference type="ARBA" id="ARBA00023163"/>
    </source>
</evidence>
<dbReference type="EMBL" id="OU466862">
    <property type="protein sequence ID" value="CAH2069481.1"/>
    <property type="molecule type" value="Genomic_DNA"/>
</dbReference>
<dbReference type="GO" id="GO:0000987">
    <property type="term" value="F:cis-regulatory region sequence-specific DNA binding"/>
    <property type="evidence" value="ECO:0007669"/>
    <property type="project" value="InterPro"/>
</dbReference>
<dbReference type="InterPro" id="IPR002100">
    <property type="entry name" value="TF_MADSbox"/>
</dbReference>
<keyword evidence="2" id="KW-0805">Transcription regulation</keyword>
<dbReference type="GO" id="GO:0005634">
    <property type="term" value="C:nucleus"/>
    <property type="evidence" value="ECO:0007669"/>
    <property type="project" value="UniProtKB-SubCell"/>
</dbReference>
<dbReference type="Gene3D" id="3.40.1810.10">
    <property type="entry name" value="Transcription factor, MADS-box"/>
    <property type="match status" value="1"/>
</dbReference>
<evidence type="ECO:0000256" key="5">
    <source>
        <dbReference type="ARBA" id="ARBA00023242"/>
    </source>
</evidence>
<keyword evidence="8" id="KW-1185">Reference proteome</keyword>
<protein>
    <recommendedName>
        <fullName evidence="6">MADS-box domain-containing protein</fullName>
    </recommendedName>
</protein>
<dbReference type="Proteomes" id="UP000836841">
    <property type="component" value="Chromosome 6"/>
</dbReference>
<dbReference type="GO" id="GO:0046983">
    <property type="term" value="F:protein dimerization activity"/>
    <property type="evidence" value="ECO:0007669"/>
    <property type="project" value="InterPro"/>
</dbReference>
<reference evidence="7 8" key="1">
    <citation type="submission" date="2022-03" db="EMBL/GenBank/DDBJ databases">
        <authorList>
            <person name="Nunn A."/>
            <person name="Chopra R."/>
            <person name="Nunn A."/>
            <person name="Contreras Garrido A."/>
        </authorList>
    </citation>
    <scope>NUCLEOTIDE SEQUENCE [LARGE SCALE GENOMIC DNA]</scope>
</reference>
<gene>
    <name evidence="7" type="ORF">TAV2_LOCUS21477</name>
</gene>
<dbReference type="FunFam" id="3.40.1810.10:FF:000044">
    <property type="entry name" value="AGAMOUS-like 101"/>
    <property type="match status" value="1"/>
</dbReference>
<dbReference type="PROSITE" id="PS50066">
    <property type="entry name" value="MADS_BOX_2"/>
    <property type="match status" value="1"/>
</dbReference>
<dbReference type="Pfam" id="PF00319">
    <property type="entry name" value="SRF-TF"/>
    <property type="match status" value="1"/>
</dbReference>
<evidence type="ECO:0000313" key="7">
    <source>
        <dbReference type="EMBL" id="CAH2069481.1"/>
    </source>
</evidence>
<name>A0AAU9SLN5_THLAR</name>
<evidence type="ECO:0000256" key="3">
    <source>
        <dbReference type="ARBA" id="ARBA00023125"/>
    </source>
</evidence>
<evidence type="ECO:0000313" key="8">
    <source>
        <dbReference type="Proteomes" id="UP000836841"/>
    </source>
</evidence>
<proteinExistence type="predicted"/>
<evidence type="ECO:0000256" key="1">
    <source>
        <dbReference type="ARBA" id="ARBA00004123"/>
    </source>
</evidence>
<dbReference type="InterPro" id="IPR036879">
    <property type="entry name" value="TF_MADSbox_sf"/>
</dbReference>
<dbReference type="InterPro" id="IPR033897">
    <property type="entry name" value="SRF-like_MADS-box"/>
</dbReference>
<sequence>MTQNQTTQKVVDLRRIANDKTRITTYKKRKACLYKKAGEFSTLCGVDTCLIVYGPTRASDEMISKPEIWPSDETKARDTMRRYRDTVASNSCKKETHVETFVNDLGKAKQMEDKIMRVKSNYNNKYSCWEENLDQCSQEQLRELYDALGNKLHEAIMRRDRSMFRGHHQAMETPIPQILMDPHYMSQYFADQQQQQQLQLQGMFPNYNNMGFSFFSSPDHQIQMEPNLGEQFTDLEMNQGLMMSTGNDGTQMMQRQAPYYNLEPVVPSSASFNVKPFAGYHYQGPFNVPWRPPNNQVGEWDFLGKKPI</sequence>
<dbReference type="AlphaFoldDB" id="A0AAU9SLN5"/>
<feature type="domain" description="MADS-box" evidence="6">
    <location>
        <begin position="6"/>
        <end position="66"/>
    </location>
</feature>
<dbReference type="PRINTS" id="PR00404">
    <property type="entry name" value="MADSDOMAIN"/>
</dbReference>
<dbReference type="CDD" id="cd00266">
    <property type="entry name" value="MADS_SRF_like"/>
    <property type="match status" value="1"/>
</dbReference>
<dbReference type="GO" id="GO:0000981">
    <property type="term" value="F:DNA-binding transcription factor activity, RNA polymerase II-specific"/>
    <property type="evidence" value="ECO:0007669"/>
    <property type="project" value="InterPro"/>
</dbReference>
<evidence type="ECO:0000259" key="6">
    <source>
        <dbReference type="PROSITE" id="PS50066"/>
    </source>
</evidence>
<dbReference type="PANTHER" id="PTHR48019">
    <property type="entry name" value="SERUM RESPONSE FACTOR HOMOLOG"/>
    <property type="match status" value="1"/>
</dbReference>
<dbReference type="SUPFAM" id="SSF55455">
    <property type="entry name" value="SRF-like"/>
    <property type="match status" value="1"/>
</dbReference>
<accession>A0AAU9SLN5</accession>
<comment type="subcellular location">
    <subcellularLocation>
        <location evidence="1">Nucleus</location>
    </subcellularLocation>
</comment>
<dbReference type="InterPro" id="IPR050142">
    <property type="entry name" value="MADS-box/MEF2_TF"/>
</dbReference>
<dbReference type="GO" id="GO:0045944">
    <property type="term" value="P:positive regulation of transcription by RNA polymerase II"/>
    <property type="evidence" value="ECO:0007669"/>
    <property type="project" value="InterPro"/>
</dbReference>
<organism evidence="7 8">
    <name type="scientific">Thlaspi arvense</name>
    <name type="common">Field penny-cress</name>
    <dbReference type="NCBI Taxonomy" id="13288"/>
    <lineage>
        <taxon>Eukaryota</taxon>
        <taxon>Viridiplantae</taxon>
        <taxon>Streptophyta</taxon>
        <taxon>Embryophyta</taxon>
        <taxon>Tracheophyta</taxon>
        <taxon>Spermatophyta</taxon>
        <taxon>Magnoliopsida</taxon>
        <taxon>eudicotyledons</taxon>
        <taxon>Gunneridae</taxon>
        <taxon>Pentapetalae</taxon>
        <taxon>rosids</taxon>
        <taxon>malvids</taxon>
        <taxon>Brassicales</taxon>
        <taxon>Brassicaceae</taxon>
        <taxon>Thlaspideae</taxon>
        <taxon>Thlaspi</taxon>
    </lineage>
</organism>
<dbReference type="SMART" id="SM00432">
    <property type="entry name" value="MADS"/>
    <property type="match status" value="1"/>
</dbReference>
<evidence type="ECO:0000256" key="2">
    <source>
        <dbReference type="ARBA" id="ARBA00023015"/>
    </source>
</evidence>